<dbReference type="Pfam" id="PF13417">
    <property type="entry name" value="GST_N_3"/>
    <property type="match status" value="1"/>
</dbReference>
<accession>A0A143HKS2</accession>
<dbReference type="EMBL" id="CP014864">
    <property type="protein sequence ID" value="AMX02319.1"/>
    <property type="molecule type" value="Genomic_DNA"/>
</dbReference>
<evidence type="ECO:0000259" key="2">
    <source>
        <dbReference type="PROSITE" id="PS50405"/>
    </source>
</evidence>
<dbReference type="OrthoDB" id="9810080at2"/>
<dbReference type="PANTHER" id="PTHR44051">
    <property type="entry name" value="GLUTATHIONE S-TRANSFERASE-RELATED"/>
    <property type="match status" value="1"/>
</dbReference>
<reference evidence="4" key="1">
    <citation type="submission" date="2016-03" db="EMBL/GenBank/DDBJ databases">
        <authorList>
            <person name="Lee Y.-S."/>
            <person name="Choi Y.-L."/>
        </authorList>
    </citation>
    <scope>NUCLEOTIDE SEQUENCE [LARGE SCALE GENOMIC DNA]</scope>
    <source>
        <strain evidence="4">DAU221</strain>
    </source>
</reference>
<dbReference type="Pfam" id="PF00043">
    <property type="entry name" value="GST_C"/>
    <property type="match status" value="1"/>
</dbReference>
<dbReference type="PROSITE" id="PS50404">
    <property type="entry name" value="GST_NTER"/>
    <property type="match status" value="1"/>
</dbReference>
<dbReference type="GO" id="GO:0016740">
    <property type="term" value="F:transferase activity"/>
    <property type="evidence" value="ECO:0007669"/>
    <property type="project" value="UniProtKB-KW"/>
</dbReference>
<dbReference type="Gene3D" id="3.40.30.10">
    <property type="entry name" value="Glutaredoxin"/>
    <property type="match status" value="1"/>
</dbReference>
<dbReference type="InterPro" id="IPR034345">
    <property type="entry name" value="Gtt2-like_N"/>
</dbReference>
<dbReference type="Proteomes" id="UP000076077">
    <property type="component" value="Chromosome"/>
</dbReference>
<dbReference type="GeneID" id="76607745"/>
<feature type="domain" description="GST C-terminal" evidence="2">
    <location>
        <begin position="87"/>
        <end position="204"/>
    </location>
</feature>
<organism evidence="3 4">
    <name type="scientific">Microbulbifer thermotolerans</name>
    <dbReference type="NCBI Taxonomy" id="252514"/>
    <lineage>
        <taxon>Bacteria</taxon>
        <taxon>Pseudomonadati</taxon>
        <taxon>Pseudomonadota</taxon>
        <taxon>Gammaproteobacteria</taxon>
        <taxon>Cellvibrionales</taxon>
        <taxon>Microbulbiferaceae</taxon>
        <taxon>Microbulbifer</taxon>
    </lineage>
</organism>
<dbReference type="RefSeq" id="WP_067152806.1">
    <property type="nucleotide sequence ID" value="NZ_CP014864.1"/>
</dbReference>
<evidence type="ECO:0000313" key="4">
    <source>
        <dbReference type="Proteomes" id="UP000076077"/>
    </source>
</evidence>
<dbReference type="InterPro" id="IPR010987">
    <property type="entry name" value="Glutathione-S-Trfase_C-like"/>
</dbReference>
<dbReference type="InterPro" id="IPR004046">
    <property type="entry name" value="GST_C"/>
</dbReference>
<evidence type="ECO:0000259" key="1">
    <source>
        <dbReference type="PROSITE" id="PS50404"/>
    </source>
</evidence>
<keyword evidence="4" id="KW-1185">Reference proteome</keyword>
<dbReference type="KEGG" id="mthd:A3224_06745"/>
<dbReference type="SFLD" id="SFLDG00358">
    <property type="entry name" value="Main_(cytGST)"/>
    <property type="match status" value="1"/>
</dbReference>
<dbReference type="InterPro" id="IPR036282">
    <property type="entry name" value="Glutathione-S-Trfase_C_sf"/>
</dbReference>
<dbReference type="SFLD" id="SFLDS00019">
    <property type="entry name" value="Glutathione_Transferase_(cytos"/>
    <property type="match status" value="1"/>
</dbReference>
<keyword evidence="3" id="KW-0808">Transferase</keyword>
<dbReference type="AlphaFoldDB" id="A0A143HKS2"/>
<feature type="domain" description="GST N-terminal" evidence="1">
    <location>
        <begin position="1"/>
        <end position="82"/>
    </location>
</feature>
<dbReference type="SUPFAM" id="SSF47616">
    <property type="entry name" value="GST C-terminal domain-like"/>
    <property type="match status" value="1"/>
</dbReference>
<dbReference type="Gene3D" id="1.20.1050.10">
    <property type="match status" value="1"/>
</dbReference>
<dbReference type="PANTHER" id="PTHR44051:SF2">
    <property type="entry name" value="HYPOTHETICAL GLUTATHIONE S-TRANSFERASE LIKE PROTEIN"/>
    <property type="match status" value="1"/>
</dbReference>
<name>A0A143HKS2_MICTH</name>
<proteinExistence type="predicted"/>
<dbReference type="CDD" id="cd03051">
    <property type="entry name" value="GST_N_GTT2_like"/>
    <property type="match status" value="1"/>
</dbReference>
<gene>
    <name evidence="3" type="ORF">A3224_06745</name>
</gene>
<dbReference type="STRING" id="252514.A3224_06745"/>
<dbReference type="InterPro" id="IPR036249">
    <property type="entry name" value="Thioredoxin-like_sf"/>
</dbReference>
<protein>
    <submittedName>
        <fullName evidence="3">Glutathione S-transferase</fullName>
    </submittedName>
</protein>
<dbReference type="PROSITE" id="PS50405">
    <property type="entry name" value="GST_CTER"/>
    <property type="match status" value="1"/>
</dbReference>
<sequence>MKIYEFASAPNCRRVRMYLAEKGIDNIEFVQVDITKGENLTEDYRRRDINGKVPVLELDDGTCIAESVAIQRYFEELYPEPPLFGRDPKEKALVEMWHRRADLNMMMNIGGCFQHGTGFFKDRMKVFPDFGEECGKKALQFFDLLDHHLADNQYLVGDYLSVADLSMLCILDFGKVVQLRPTPEKYPHLARWHGQLSARPSAKA</sequence>
<dbReference type="SUPFAM" id="SSF52833">
    <property type="entry name" value="Thioredoxin-like"/>
    <property type="match status" value="1"/>
</dbReference>
<dbReference type="InterPro" id="IPR004045">
    <property type="entry name" value="Glutathione_S-Trfase_N"/>
</dbReference>
<evidence type="ECO:0000313" key="3">
    <source>
        <dbReference type="EMBL" id="AMX02319.1"/>
    </source>
</evidence>
<dbReference type="InterPro" id="IPR040079">
    <property type="entry name" value="Glutathione_S-Trfase"/>
</dbReference>